<evidence type="ECO:0000256" key="1">
    <source>
        <dbReference type="SAM" id="MobiDB-lite"/>
    </source>
</evidence>
<proteinExistence type="predicted"/>
<feature type="compositionally biased region" description="Low complexity" evidence="1">
    <location>
        <begin position="27"/>
        <end position="38"/>
    </location>
</feature>
<gene>
    <name evidence="3" type="ORF">ENM21_01580</name>
</gene>
<protein>
    <recommendedName>
        <fullName evidence="4">Lipoprotein</fullName>
    </recommendedName>
</protein>
<dbReference type="AlphaFoldDB" id="A0A7C5VWI2"/>
<dbReference type="EMBL" id="DRWX01000079">
    <property type="protein sequence ID" value="HHM95897.1"/>
    <property type="molecule type" value="Genomic_DNA"/>
</dbReference>
<comment type="caution">
    <text evidence="3">The sequence shown here is derived from an EMBL/GenBank/DDBJ whole genome shotgun (WGS) entry which is preliminary data.</text>
</comment>
<evidence type="ECO:0000256" key="2">
    <source>
        <dbReference type="SAM" id="SignalP"/>
    </source>
</evidence>
<organism evidence="3">
    <name type="scientific">Thermomicrobium roseum</name>
    <dbReference type="NCBI Taxonomy" id="500"/>
    <lineage>
        <taxon>Bacteria</taxon>
        <taxon>Pseudomonadati</taxon>
        <taxon>Thermomicrobiota</taxon>
        <taxon>Thermomicrobia</taxon>
        <taxon>Thermomicrobiales</taxon>
        <taxon>Thermomicrobiaceae</taxon>
        <taxon>Thermomicrobium</taxon>
    </lineage>
</organism>
<feature type="chain" id="PRO_5027877072" description="Lipoprotein" evidence="2">
    <location>
        <begin position="19"/>
        <end position="154"/>
    </location>
</feature>
<accession>A0A7C5VWI2</accession>
<keyword evidence="2" id="KW-0732">Signal</keyword>
<feature type="signal peptide" evidence="2">
    <location>
        <begin position="1"/>
        <end position="18"/>
    </location>
</feature>
<feature type="region of interest" description="Disordered" evidence="1">
    <location>
        <begin position="23"/>
        <end position="56"/>
    </location>
</feature>
<reference evidence="3" key="1">
    <citation type="journal article" date="2020" name="mSystems">
        <title>Genome- and Community-Level Interaction Insights into Carbon Utilization and Element Cycling Functions of Hydrothermarchaeota in Hydrothermal Sediment.</title>
        <authorList>
            <person name="Zhou Z."/>
            <person name="Liu Y."/>
            <person name="Xu W."/>
            <person name="Pan J."/>
            <person name="Luo Z.H."/>
            <person name="Li M."/>
        </authorList>
    </citation>
    <scope>NUCLEOTIDE SEQUENCE [LARGE SCALE GENOMIC DNA]</scope>
    <source>
        <strain evidence="3">SpSt-1065</strain>
    </source>
</reference>
<evidence type="ECO:0008006" key="4">
    <source>
        <dbReference type="Google" id="ProtNLM"/>
    </source>
</evidence>
<evidence type="ECO:0000313" key="3">
    <source>
        <dbReference type="EMBL" id="HHM95897.1"/>
    </source>
</evidence>
<name>A0A7C5VWI2_THERO</name>
<dbReference type="PROSITE" id="PS51257">
    <property type="entry name" value="PROKAR_LIPOPROTEIN"/>
    <property type="match status" value="1"/>
</dbReference>
<sequence length="154" mass="16035">MQRRTFLAFLGMSLAALACRRAGQGGTTTTTGDTSSTDPYGSATGQGNASPPPPVEFIPVWEKHQVPKYPGSEPGQLQPLATQVENGGTLSFAVPDPAEKVLDFYRTTLPSLGWTLQPAPAGALAAKREGAALTVVVKGSEHGTTVLLMLTDAI</sequence>